<accession>A0ABT9NK28</accession>
<dbReference type="Pfam" id="PF00903">
    <property type="entry name" value="Glyoxalase"/>
    <property type="match status" value="1"/>
</dbReference>
<evidence type="ECO:0000313" key="3">
    <source>
        <dbReference type="Proteomes" id="UP001240447"/>
    </source>
</evidence>
<keyword evidence="3" id="KW-1185">Reference proteome</keyword>
<protein>
    <submittedName>
        <fullName evidence="2">Catechol 2,3-dioxygenase-like lactoylglutathione lyase family enzyme</fullName>
    </submittedName>
</protein>
<dbReference type="SUPFAM" id="SSF54593">
    <property type="entry name" value="Glyoxalase/Bleomycin resistance protein/Dihydroxybiphenyl dioxygenase"/>
    <property type="match status" value="1"/>
</dbReference>
<dbReference type="PROSITE" id="PS51819">
    <property type="entry name" value="VOC"/>
    <property type="match status" value="1"/>
</dbReference>
<gene>
    <name evidence="2" type="ORF">J2S59_000577</name>
</gene>
<feature type="domain" description="VOC" evidence="1">
    <location>
        <begin position="7"/>
        <end position="128"/>
    </location>
</feature>
<name>A0ABT9NK28_9ACTN</name>
<organism evidence="2 3">
    <name type="scientific">Nocardioides massiliensis</name>
    <dbReference type="NCBI Taxonomy" id="1325935"/>
    <lineage>
        <taxon>Bacteria</taxon>
        <taxon>Bacillati</taxon>
        <taxon>Actinomycetota</taxon>
        <taxon>Actinomycetes</taxon>
        <taxon>Propionibacteriales</taxon>
        <taxon>Nocardioidaceae</taxon>
        <taxon>Nocardioides</taxon>
    </lineage>
</organism>
<reference evidence="2 3" key="1">
    <citation type="submission" date="2023-07" db="EMBL/GenBank/DDBJ databases">
        <title>Sequencing the genomes of 1000 actinobacteria strains.</title>
        <authorList>
            <person name="Klenk H.-P."/>
        </authorList>
    </citation>
    <scope>NUCLEOTIDE SEQUENCE [LARGE SCALE GENOMIC DNA]</scope>
    <source>
        <strain evidence="2 3">GD13</strain>
    </source>
</reference>
<proteinExistence type="predicted"/>
<dbReference type="Proteomes" id="UP001240447">
    <property type="component" value="Unassembled WGS sequence"/>
</dbReference>
<comment type="caution">
    <text evidence="2">The sequence shown here is derived from an EMBL/GenBank/DDBJ whole genome shotgun (WGS) entry which is preliminary data.</text>
</comment>
<sequence length="142" mass="15997">MALQGLELHHVALRIRPGTEDATESFFSEVLGIHPDPGAREIPGIPLFWMDVDTAQVHLFSVEGTSEYARTSDRDPFVQHVAFGVPDIAEARAELERLSQTYWRVGRNEDLQLFTYDPTGNMIELHQVGTCRCQSTSRLDRG</sequence>
<evidence type="ECO:0000313" key="2">
    <source>
        <dbReference type="EMBL" id="MDP9820768.1"/>
    </source>
</evidence>
<evidence type="ECO:0000259" key="1">
    <source>
        <dbReference type="PROSITE" id="PS51819"/>
    </source>
</evidence>
<dbReference type="InterPro" id="IPR004360">
    <property type="entry name" value="Glyas_Fos-R_dOase_dom"/>
</dbReference>
<dbReference type="EMBL" id="JAUSQM010000001">
    <property type="protein sequence ID" value="MDP9820768.1"/>
    <property type="molecule type" value="Genomic_DNA"/>
</dbReference>
<dbReference type="InterPro" id="IPR029068">
    <property type="entry name" value="Glyas_Bleomycin-R_OHBP_Dase"/>
</dbReference>
<dbReference type="InterPro" id="IPR037523">
    <property type="entry name" value="VOC_core"/>
</dbReference>
<dbReference type="RefSeq" id="WP_068124743.1">
    <property type="nucleotide sequence ID" value="NZ_CCXJ01000772.2"/>
</dbReference>
<dbReference type="Gene3D" id="3.10.180.10">
    <property type="entry name" value="2,3-Dihydroxybiphenyl 1,2-Dioxygenase, domain 1"/>
    <property type="match status" value="1"/>
</dbReference>